<keyword evidence="4" id="KW-1185">Reference proteome</keyword>
<dbReference type="PANTHER" id="PTHR43169">
    <property type="entry name" value="EXSB FAMILY PROTEIN"/>
    <property type="match status" value="1"/>
</dbReference>
<dbReference type="EMBL" id="FOBS01000012">
    <property type="protein sequence ID" value="SEM37265.1"/>
    <property type="molecule type" value="Genomic_DNA"/>
</dbReference>
<dbReference type="InterPro" id="IPR052188">
    <property type="entry name" value="Ni-pincer_cofactor_biosynth"/>
</dbReference>
<dbReference type="Pfam" id="PF02540">
    <property type="entry name" value="NAD_synthase"/>
    <property type="match status" value="1"/>
</dbReference>
<reference evidence="3 4" key="1">
    <citation type="submission" date="2016-10" db="EMBL/GenBank/DDBJ databases">
        <authorList>
            <person name="de Groot N.N."/>
        </authorList>
    </citation>
    <scope>NUCLEOTIDE SEQUENCE [LARGE SCALE GENOMIC DNA]</scope>
    <source>
        <strain evidence="3 4">DSM 8423</strain>
    </source>
</reference>
<evidence type="ECO:0000313" key="4">
    <source>
        <dbReference type="Proteomes" id="UP000198744"/>
    </source>
</evidence>
<dbReference type="InterPro" id="IPR022310">
    <property type="entry name" value="NAD/GMP_synthase"/>
</dbReference>
<dbReference type="RefSeq" id="WP_093883485.1">
    <property type="nucleotide sequence ID" value="NZ_FOBS01000012.1"/>
</dbReference>
<evidence type="ECO:0000313" key="3">
    <source>
        <dbReference type="EMBL" id="SEM37265.1"/>
    </source>
</evidence>
<evidence type="ECO:0000259" key="2">
    <source>
        <dbReference type="Pfam" id="PF02540"/>
    </source>
</evidence>
<feature type="active site" description="Nucleophile and sulfur donor" evidence="1">
    <location>
        <position position="173"/>
    </location>
</feature>
<evidence type="ECO:0000256" key="1">
    <source>
        <dbReference type="PIRSR" id="PIRSR006661-1"/>
    </source>
</evidence>
<dbReference type="SUPFAM" id="SSF52402">
    <property type="entry name" value="Adenine nucleotide alpha hydrolases-like"/>
    <property type="match status" value="1"/>
</dbReference>
<dbReference type="InterPro" id="IPR005232">
    <property type="entry name" value="LarE"/>
</dbReference>
<organism evidence="3 4">
    <name type="scientific">Syntrophus gentianae</name>
    <dbReference type="NCBI Taxonomy" id="43775"/>
    <lineage>
        <taxon>Bacteria</taxon>
        <taxon>Pseudomonadati</taxon>
        <taxon>Thermodesulfobacteriota</taxon>
        <taxon>Syntrophia</taxon>
        <taxon>Syntrophales</taxon>
        <taxon>Syntrophaceae</taxon>
        <taxon>Syntrophus</taxon>
    </lineage>
</organism>
<dbReference type="InterPro" id="IPR014729">
    <property type="entry name" value="Rossmann-like_a/b/a_fold"/>
</dbReference>
<dbReference type="PANTHER" id="PTHR43169:SF2">
    <property type="entry name" value="NAD_GMP SYNTHASE DOMAIN-CONTAINING PROTEIN"/>
    <property type="match status" value="1"/>
</dbReference>
<dbReference type="NCBIfam" id="TIGR00268">
    <property type="entry name" value="ATP-dependent sacrificial sulfur transferase LarE"/>
    <property type="match status" value="1"/>
</dbReference>
<dbReference type="Gene3D" id="3.40.50.620">
    <property type="entry name" value="HUPs"/>
    <property type="match status" value="1"/>
</dbReference>
<accession>A0A1H7XUA1</accession>
<dbReference type="GO" id="GO:0016783">
    <property type="term" value="F:sulfurtransferase activity"/>
    <property type="evidence" value="ECO:0007669"/>
    <property type="project" value="InterPro"/>
</dbReference>
<dbReference type="GO" id="GO:0006163">
    <property type="term" value="P:purine nucleotide metabolic process"/>
    <property type="evidence" value="ECO:0007669"/>
    <property type="project" value="UniProtKB-ARBA"/>
</dbReference>
<dbReference type="OrthoDB" id="9776919at2"/>
<feature type="domain" description="NAD/GMP synthase" evidence="2">
    <location>
        <begin position="17"/>
        <end position="75"/>
    </location>
</feature>
<protein>
    <recommendedName>
        <fullName evidence="2">NAD/GMP synthase domain-containing protein</fullName>
    </recommendedName>
</protein>
<dbReference type="CDD" id="cd01990">
    <property type="entry name" value="LarE-like"/>
    <property type="match status" value="1"/>
</dbReference>
<dbReference type="AlphaFoldDB" id="A0A1H7XUA1"/>
<dbReference type="PIRSF" id="PIRSF006661">
    <property type="entry name" value="PP-lp_UCP006661"/>
    <property type="match status" value="1"/>
</dbReference>
<dbReference type="STRING" id="43775.SAMN04489760_11236"/>
<proteinExistence type="predicted"/>
<sequence>MMEKMDALRKLISMYPSAIAAFSGGVDSTFLAVVTHRILGERFLAVTAVSPTYPESQLKEAEELAVRFGFPHQVIFTDEFDDPDYINNPPERCYFCKRSLFRELKRIAGEKQFAILLDGANVDDLSDFRPGHRAASEMKVRKPLQEVELTKAEIRELSRQMGLPTWNKPAYACLASRIPYGRIITVEALARIDQAESFLISLGFQEIRVRDHFPVARLEIGQTDLEQAWKLRAQISAKLHELGFPYVTIDLDGFRSGSMNAVLPKELTA</sequence>
<gene>
    <name evidence="3" type="ORF">SAMN04489760_11236</name>
</gene>
<name>A0A1H7XUA1_9BACT</name>
<dbReference type="Proteomes" id="UP000198744">
    <property type="component" value="Unassembled WGS sequence"/>
</dbReference>